<dbReference type="CDD" id="cd00827">
    <property type="entry name" value="init_cond_enzymes"/>
    <property type="match status" value="1"/>
</dbReference>
<dbReference type="GO" id="GO:0044550">
    <property type="term" value="P:secondary metabolite biosynthetic process"/>
    <property type="evidence" value="ECO:0007669"/>
    <property type="project" value="TreeGrafter"/>
</dbReference>
<reference evidence="4" key="1">
    <citation type="submission" date="2019-07" db="EMBL/GenBank/DDBJ databases">
        <authorList>
            <person name="De-Chao Zhang Q."/>
        </authorList>
    </citation>
    <scope>NUCLEOTIDE SEQUENCE</scope>
    <source>
        <strain evidence="4">TP-CH-4</strain>
    </source>
</reference>
<keyword evidence="2" id="KW-0012">Acyltransferase</keyword>
<evidence type="ECO:0000256" key="2">
    <source>
        <dbReference type="ARBA" id="ARBA00023315"/>
    </source>
</evidence>
<dbReference type="PANTHER" id="PTHR34069">
    <property type="entry name" value="3-OXOACYL-[ACYL-CARRIER-PROTEIN] SYNTHASE 3"/>
    <property type="match status" value="1"/>
</dbReference>
<keyword evidence="5" id="KW-1185">Reference proteome</keyword>
<organism evidence="4 5">
    <name type="scientific">Pelagihabitans pacificus</name>
    <dbReference type="NCBI Taxonomy" id="2696054"/>
    <lineage>
        <taxon>Bacteria</taxon>
        <taxon>Pseudomonadati</taxon>
        <taxon>Bacteroidota</taxon>
        <taxon>Flavobacteriia</taxon>
        <taxon>Flavobacteriales</taxon>
        <taxon>Flavobacteriaceae</taxon>
        <taxon>Pelagihabitans</taxon>
    </lineage>
</organism>
<dbReference type="InterPro" id="IPR013747">
    <property type="entry name" value="ACP_syn_III_C"/>
</dbReference>
<keyword evidence="1" id="KW-0808">Transferase</keyword>
<dbReference type="AlphaFoldDB" id="A0A967EEP1"/>
<evidence type="ECO:0000313" key="5">
    <source>
        <dbReference type="Proteomes" id="UP000707206"/>
    </source>
</evidence>
<dbReference type="GO" id="GO:0016746">
    <property type="term" value="F:acyltransferase activity"/>
    <property type="evidence" value="ECO:0007669"/>
    <property type="project" value="UniProtKB-KW"/>
</dbReference>
<evidence type="ECO:0000259" key="3">
    <source>
        <dbReference type="Pfam" id="PF08541"/>
    </source>
</evidence>
<evidence type="ECO:0000256" key="1">
    <source>
        <dbReference type="ARBA" id="ARBA00022679"/>
    </source>
</evidence>
<dbReference type="InterPro" id="IPR016039">
    <property type="entry name" value="Thiolase-like"/>
</dbReference>
<dbReference type="Pfam" id="PF08541">
    <property type="entry name" value="ACP_syn_III_C"/>
    <property type="match status" value="1"/>
</dbReference>
<dbReference type="NCBIfam" id="NF005293">
    <property type="entry name" value="PRK06816.1"/>
    <property type="match status" value="1"/>
</dbReference>
<accession>A0A967EEP1</accession>
<proteinExistence type="predicted"/>
<evidence type="ECO:0000313" key="4">
    <source>
        <dbReference type="EMBL" id="NHF60573.1"/>
    </source>
</evidence>
<dbReference type="Gene3D" id="3.40.47.10">
    <property type="match status" value="2"/>
</dbReference>
<gene>
    <name evidence="4" type="ORF">FK220_014555</name>
</gene>
<reference evidence="4" key="2">
    <citation type="submission" date="2020-03" db="EMBL/GenBank/DDBJ databases">
        <title>Flavobacteriaceae bacterium strain TP-CH-4, a member of the family Flavobacteriaceae isolated from a deep-sea seamount.</title>
        <authorList>
            <person name="Zhang D.-C."/>
        </authorList>
    </citation>
    <scope>NUCLEOTIDE SEQUENCE</scope>
    <source>
        <strain evidence="4">TP-CH-4</strain>
    </source>
</reference>
<protein>
    <submittedName>
        <fullName evidence="4">Beta-ketoacyl-ACP synthase III</fullName>
    </submittedName>
</protein>
<dbReference type="EMBL" id="VIKU02000004">
    <property type="protein sequence ID" value="NHF60573.1"/>
    <property type="molecule type" value="Genomic_DNA"/>
</dbReference>
<comment type="caution">
    <text evidence="4">The sequence shown here is derived from an EMBL/GenBank/DDBJ whole genome shotgun (WGS) entry which is preliminary data.</text>
</comment>
<dbReference type="RefSeq" id="WP_152575068.1">
    <property type="nucleotide sequence ID" value="NZ_VIKU02000004.1"/>
</dbReference>
<feature type="domain" description="Beta-ketoacyl-[acyl-carrier-protein] synthase III C-terminal" evidence="3">
    <location>
        <begin position="282"/>
        <end position="360"/>
    </location>
</feature>
<sequence length="377" mass="42358">MKDVYITKIAKFLPNEPVDNDQMEERLGLLNGRPSRAKSIVLRSNQIKTRYYAIDKNGEITHNNAQLTEQAVRNLCNDQFTLNDIQLLSCGTSSPDQLLPSHAAMVHGLLKNGNLEINSASGVCCSGMNALKFGYLAVKSQQVDNAVCTGSERSSSRMGTNIFEEEIATLKQLEANPILAFEKDFLRWMLSDGAGAVLLENQPKGAVSLKIEWMEGYSYAFEMETCMYAGGEKLADGSLKPWSDYPADQWGKQSLFAVKQDVKLLDEFILQKAVDSLKQAYAKHGISPKEIDYYLPHISSNYFKQGFYDEMKNEGVEMPWDKWFLNLEKVGNIGAASIYVMLEELVDSGRLKKGDRILLFVPESARFSYTYAYLTVH</sequence>
<dbReference type="SUPFAM" id="SSF53901">
    <property type="entry name" value="Thiolase-like"/>
    <property type="match status" value="1"/>
</dbReference>
<name>A0A967EEP1_9FLAO</name>
<dbReference type="PANTHER" id="PTHR34069:SF3">
    <property type="entry name" value="ACYL-COA:ACYL-COA ALKYLTRANSFERASE"/>
    <property type="match status" value="1"/>
</dbReference>
<dbReference type="Proteomes" id="UP000707206">
    <property type="component" value="Unassembled WGS sequence"/>
</dbReference>